<dbReference type="Pfam" id="PF13173">
    <property type="entry name" value="AAA_14"/>
    <property type="match status" value="1"/>
</dbReference>
<dbReference type="Proteomes" id="UP000230833">
    <property type="component" value="Unassembled WGS sequence"/>
</dbReference>
<dbReference type="InterPro" id="IPR025420">
    <property type="entry name" value="DUF4143"/>
</dbReference>
<dbReference type="PANTHER" id="PTHR33295:SF8">
    <property type="entry name" value="AAA+ ATPASE DOMAIN-CONTAINING PROTEIN"/>
    <property type="match status" value="1"/>
</dbReference>
<dbReference type="EMBL" id="PCYL01000020">
    <property type="protein sequence ID" value="PIR46925.1"/>
    <property type="molecule type" value="Genomic_DNA"/>
</dbReference>
<feature type="domain" description="DUF4143" evidence="2">
    <location>
        <begin position="222"/>
        <end position="376"/>
    </location>
</feature>
<sequence>MYHSKQAIKQSLRQVIATYRANPLPTIKPRDIDLTALLNPKVKKILTVTGFRRVGKTYILLGFIQKYGKERCLYINLEDERLPEVTEVLTFLEELLRDEYHGQPLVLLLDEIQKIPGWSEWARRVNESTPYRLIISGSSSKLSSRELPTELRGHALTVPVGPLCFSEFLGFKDVELDKLAPHDGDELLREYLRFGGLPEIVLSEEGVKPLLISDYLSTFVSRDIIERYGLRSQESFEALLRLLLVSRNYTYTKLTHSLKSMGHGKTSVTTVIRYMRWLVDSFFVKSLSVYTPNIKRGEQAVRKSYLVDTYFSSYATQAFSENIGMLMEQAVYLELLKRNSMTNRLNFFYWKDFVGNEVDFLAREGEKTTMLLQVTYATLRPQIEEREITALIRAAKEMSCDTLTLVTWGFRGQIKRDGICMHAIPLYSWLLNKL</sequence>
<gene>
    <name evidence="3" type="ORF">COV07_01670</name>
</gene>
<evidence type="ECO:0000259" key="1">
    <source>
        <dbReference type="Pfam" id="PF13173"/>
    </source>
</evidence>
<dbReference type="Pfam" id="PF13635">
    <property type="entry name" value="DUF4143"/>
    <property type="match status" value="1"/>
</dbReference>
<proteinExistence type="predicted"/>
<evidence type="ECO:0000259" key="2">
    <source>
        <dbReference type="Pfam" id="PF13635"/>
    </source>
</evidence>
<comment type="caution">
    <text evidence="3">The sequence shown here is derived from an EMBL/GenBank/DDBJ whole genome shotgun (WGS) entry which is preliminary data.</text>
</comment>
<reference evidence="3 4" key="1">
    <citation type="submission" date="2017-09" db="EMBL/GenBank/DDBJ databases">
        <title>Depth-based differentiation of microbial function through sediment-hosted aquifers and enrichment of novel symbionts in the deep terrestrial subsurface.</title>
        <authorList>
            <person name="Probst A.J."/>
            <person name="Ladd B."/>
            <person name="Jarett J.K."/>
            <person name="Geller-Mcgrath D.E."/>
            <person name="Sieber C.M."/>
            <person name="Emerson J.B."/>
            <person name="Anantharaman K."/>
            <person name="Thomas B.C."/>
            <person name="Malmstrom R."/>
            <person name="Stieglmeier M."/>
            <person name="Klingl A."/>
            <person name="Woyke T."/>
            <person name="Ryan C.M."/>
            <person name="Banfield J.F."/>
        </authorList>
    </citation>
    <scope>NUCLEOTIDE SEQUENCE [LARGE SCALE GENOMIC DNA]</scope>
    <source>
        <strain evidence="3">CG10_big_fil_rev_8_21_14_0_10_45_14</strain>
    </source>
</reference>
<dbReference type="SUPFAM" id="SSF52540">
    <property type="entry name" value="P-loop containing nucleoside triphosphate hydrolases"/>
    <property type="match status" value="1"/>
</dbReference>
<dbReference type="PANTHER" id="PTHR33295">
    <property type="entry name" value="ATPASE"/>
    <property type="match status" value="1"/>
</dbReference>
<accession>A0A2H0RMB9</accession>
<dbReference type="InterPro" id="IPR041682">
    <property type="entry name" value="AAA_14"/>
</dbReference>
<name>A0A2H0RMB9_9BACT</name>
<feature type="domain" description="AAA" evidence="1">
    <location>
        <begin position="43"/>
        <end position="169"/>
    </location>
</feature>
<dbReference type="AlphaFoldDB" id="A0A2H0RMB9"/>
<organism evidence="3 4">
    <name type="scientific">Candidatus Vogelbacteria bacterium CG10_big_fil_rev_8_21_14_0_10_45_14</name>
    <dbReference type="NCBI Taxonomy" id="1975042"/>
    <lineage>
        <taxon>Bacteria</taxon>
        <taxon>Candidatus Vogeliibacteriota</taxon>
    </lineage>
</organism>
<dbReference type="InterPro" id="IPR027417">
    <property type="entry name" value="P-loop_NTPase"/>
</dbReference>
<protein>
    <submittedName>
        <fullName evidence="3">AAA family ATPase</fullName>
    </submittedName>
</protein>
<evidence type="ECO:0000313" key="3">
    <source>
        <dbReference type="EMBL" id="PIR46925.1"/>
    </source>
</evidence>
<evidence type="ECO:0000313" key="4">
    <source>
        <dbReference type="Proteomes" id="UP000230833"/>
    </source>
</evidence>